<organism evidence="1 2">
    <name type="scientific">Mytilus coruscus</name>
    <name type="common">Sea mussel</name>
    <dbReference type="NCBI Taxonomy" id="42192"/>
    <lineage>
        <taxon>Eukaryota</taxon>
        <taxon>Metazoa</taxon>
        <taxon>Spiralia</taxon>
        <taxon>Lophotrochozoa</taxon>
        <taxon>Mollusca</taxon>
        <taxon>Bivalvia</taxon>
        <taxon>Autobranchia</taxon>
        <taxon>Pteriomorphia</taxon>
        <taxon>Mytilida</taxon>
        <taxon>Mytiloidea</taxon>
        <taxon>Mytilidae</taxon>
        <taxon>Mytilinae</taxon>
        <taxon>Mytilus</taxon>
    </lineage>
</organism>
<dbReference type="AlphaFoldDB" id="A0A6J8EBZ8"/>
<name>A0A6J8EBZ8_MYTCO</name>
<evidence type="ECO:0000313" key="2">
    <source>
        <dbReference type="Proteomes" id="UP000507470"/>
    </source>
</evidence>
<proteinExistence type="predicted"/>
<dbReference type="Proteomes" id="UP000507470">
    <property type="component" value="Unassembled WGS sequence"/>
</dbReference>
<sequence length="150" mass="17034">MSVLLVLQIKVIAHVVEFQLRKLEIPPDSEMIVKGMPSCPVIFNEIGLVETNKSFIEKTGLLLARVVVQPKSNVVPLKVVNFSTELVKVYKNTIVGTFESDDLEMFEVSNVSRINCAEIKTEEDIPDHLKCIYEKIIILWFNLDMLSVSR</sequence>
<evidence type="ECO:0000313" key="1">
    <source>
        <dbReference type="EMBL" id="CAC5417473.1"/>
    </source>
</evidence>
<keyword evidence="2" id="KW-1185">Reference proteome</keyword>
<protein>
    <submittedName>
        <fullName evidence="1">Uncharacterized protein</fullName>
    </submittedName>
</protein>
<dbReference type="OrthoDB" id="6156608at2759"/>
<reference evidence="1 2" key="1">
    <citation type="submission" date="2020-06" db="EMBL/GenBank/DDBJ databases">
        <authorList>
            <person name="Li R."/>
            <person name="Bekaert M."/>
        </authorList>
    </citation>
    <scope>NUCLEOTIDE SEQUENCE [LARGE SCALE GENOMIC DNA]</scope>
    <source>
        <strain evidence="2">wild</strain>
    </source>
</reference>
<gene>
    <name evidence="1" type="ORF">MCOR_49970</name>
</gene>
<dbReference type="EMBL" id="CACVKT020008742">
    <property type="protein sequence ID" value="CAC5417473.1"/>
    <property type="molecule type" value="Genomic_DNA"/>
</dbReference>
<accession>A0A6J8EBZ8</accession>